<name>A0ABR8H0F0_9CYAN</name>
<accession>A0ABR8H0F0</accession>
<protein>
    <submittedName>
        <fullName evidence="3">Transposase</fullName>
    </submittedName>
</protein>
<evidence type="ECO:0000313" key="4">
    <source>
        <dbReference type="Proteomes" id="UP000660380"/>
    </source>
</evidence>
<proteinExistence type="predicted"/>
<evidence type="ECO:0000313" key="3">
    <source>
        <dbReference type="EMBL" id="MBD2609004.1"/>
    </source>
</evidence>
<keyword evidence="4" id="KW-1185">Reference proteome</keyword>
<dbReference type="InterPro" id="IPR010095">
    <property type="entry name" value="Cas12f1-like_TNB"/>
</dbReference>
<reference evidence="3 4" key="1">
    <citation type="journal article" date="2020" name="ISME J.">
        <title>Comparative genomics reveals insights into cyanobacterial evolution and habitat adaptation.</title>
        <authorList>
            <person name="Chen M.Y."/>
            <person name="Teng W.K."/>
            <person name="Zhao L."/>
            <person name="Hu C.X."/>
            <person name="Zhou Y.K."/>
            <person name="Han B.P."/>
            <person name="Song L.R."/>
            <person name="Shu W.S."/>
        </authorList>
    </citation>
    <scope>NUCLEOTIDE SEQUENCE [LARGE SCALE GENOMIC DNA]</scope>
    <source>
        <strain evidence="3 4">FACHB-248</strain>
    </source>
</reference>
<dbReference type="Proteomes" id="UP000660380">
    <property type="component" value="Unassembled WGS sequence"/>
</dbReference>
<comment type="caution">
    <text evidence="3">The sequence shown here is derived from an EMBL/GenBank/DDBJ whole genome shotgun (WGS) entry which is preliminary data.</text>
</comment>
<sequence>MLFGPLDLNVQGMIANQKLAAAVSNNCFYEIRRQLTYKQAHYGTKVELVDRWYPSSKMCQECQHIQPMKLSERVFKCSKCGVSQDRDANAAINLERAPDSKVRLA</sequence>
<dbReference type="Pfam" id="PF07282">
    <property type="entry name" value="Cas12f1-like_TNB"/>
    <property type="match status" value="1"/>
</dbReference>
<organism evidence="3 4">
    <name type="scientific">Scytonema hofmannii FACHB-248</name>
    <dbReference type="NCBI Taxonomy" id="1842502"/>
    <lineage>
        <taxon>Bacteria</taxon>
        <taxon>Bacillati</taxon>
        <taxon>Cyanobacteriota</taxon>
        <taxon>Cyanophyceae</taxon>
        <taxon>Nostocales</taxon>
        <taxon>Scytonemataceae</taxon>
        <taxon>Scytonema</taxon>
    </lineage>
</organism>
<dbReference type="EMBL" id="JACJTA010000120">
    <property type="protein sequence ID" value="MBD2609004.1"/>
    <property type="molecule type" value="Genomic_DNA"/>
</dbReference>
<keyword evidence="1" id="KW-0238">DNA-binding</keyword>
<evidence type="ECO:0000259" key="2">
    <source>
        <dbReference type="Pfam" id="PF07282"/>
    </source>
</evidence>
<evidence type="ECO:0000256" key="1">
    <source>
        <dbReference type="ARBA" id="ARBA00023125"/>
    </source>
</evidence>
<dbReference type="RefSeq" id="WP_029632116.1">
    <property type="nucleotide sequence ID" value="NZ_JACJTA010000120.1"/>
</dbReference>
<gene>
    <name evidence="3" type="ORF">H6G81_31910</name>
</gene>
<feature type="domain" description="Cas12f1-like TNB" evidence="2">
    <location>
        <begin position="28"/>
        <end position="94"/>
    </location>
</feature>